<proteinExistence type="predicted"/>
<keyword evidence="2" id="KW-1185">Reference proteome</keyword>
<name>A0A1H8TKL5_9EURY</name>
<protein>
    <submittedName>
        <fullName evidence="1">Uncharacterized protein</fullName>
    </submittedName>
</protein>
<dbReference type="EMBL" id="FODV01000007">
    <property type="protein sequence ID" value="SEO91397.1"/>
    <property type="molecule type" value="Genomic_DNA"/>
</dbReference>
<dbReference type="Proteomes" id="UP000199126">
    <property type="component" value="Unassembled WGS sequence"/>
</dbReference>
<sequence>MKRLVVYTSVEPCGVNGGQMSKLGELFKLAKLTTIAELAVTNGLRDESSSRISKRQTVSTAFSAIRAHVSLLLREPFISEYMIRTDHIQ</sequence>
<organism evidence="1 2">
    <name type="scientific">Halogranum amylolyticum</name>
    <dbReference type="NCBI Taxonomy" id="660520"/>
    <lineage>
        <taxon>Archaea</taxon>
        <taxon>Methanobacteriati</taxon>
        <taxon>Methanobacteriota</taxon>
        <taxon>Stenosarchaea group</taxon>
        <taxon>Halobacteria</taxon>
        <taxon>Halobacteriales</taxon>
        <taxon>Haloferacaceae</taxon>
    </lineage>
</organism>
<evidence type="ECO:0000313" key="1">
    <source>
        <dbReference type="EMBL" id="SEO91397.1"/>
    </source>
</evidence>
<evidence type="ECO:0000313" key="2">
    <source>
        <dbReference type="Proteomes" id="UP000199126"/>
    </source>
</evidence>
<dbReference type="AlphaFoldDB" id="A0A1H8TKL5"/>
<gene>
    <name evidence="1" type="ORF">SAMN04487948_107135</name>
</gene>
<accession>A0A1H8TKL5</accession>
<reference evidence="2" key="1">
    <citation type="submission" date="2016-10" db="EMBL/GenBank/DDBJ databases">
        <authorList>
            <person name="Varghese N."/>
            <person name="Submissions S."/>
        </authorList>
    </citation>
    <scope>NUCLEOTIDE SEQUENCE [LARGE SCALE GENOMIC DNA]</scope>
    <source>
        <strain evidence="2">CGMCC 1.10121</strain>
    </source>
</reference>